<evidence type="ECO:0000256" key="7">
    <source>
        <dbReference type="ARBA" id="ARBA00022840"/>
    </source>
</evidence>
<dbReference type="InterPro" id="IPR003439">
    <property type="entry name" value="ABC_transporter-like_ATP-bd"/>
</dbReference>
<dbReference type="InterPro" id="IPR017871">
    <property type="entry name" value="ABC_transporter-like_CS"/>
</dbReference>
<evidence type="ECO:0000256" key="5">
    <source>
        <dbReference type="ARBA" id="ARBA00022519"/>
    </source>
</evidence>
<dbReference type="Gene3D" id="3.40.50.300">
    <property type="entry name" value="P-loop containing nucleotide triphosphate hydrolases"/>
    <property type="match status" value="2"/>
</dbReference>
<protein>
    <submittedName>
        <fullName evidence="12">Peptide/nickel transport system ATP-binding protein</fullName>
    </submittedName>
</protein>
<evidence type="ECO:0000256" key="2">
    <source>
        <dbReference type="ARBA" id="ARBA00005417"/>
    </source>
</evidence>
<dbReference type="InterPro" id="IPR003593">
    <property type="entry name" value="AAA+_ATPase"/>
</dbReference>
<dbReference type="PROSITE" id="PS50893">
    <property type="entry name" value="ABC_TRANSPORTER_2"/>
    <property type="match status" value="2"/>
</dbReference>
<evidence type="ECO:0000256" key="3">
    <source>
        <dbReference type="ARBA" id="ARBA00022448"/>
    </source>
</evidence>
<dbReference type="NCBIfam" id="NF008453">
    <property type="entry name" value="PRK11308.1"/>
    <property type="match status" value="2"/>
</dbReference>
<dbReference type="GO" id="GO:0005886">
    <property type="term" value="C:plasma membrane"/>
    <property type="evidence" value="ECO:0007669"/>
    <property type="project" value="UniProtKB-SubCell"/>
</dbReference>
<keyword evidence="9" id="KW-0472">Membrane</keyword>
<reference evidence="13" key="1">
    <citation type="submission" date="2016-06" db="EMBL/GenBank/DDBJ databases">
        <authorList>
            <person name="Varghese N."/>
        </authorList>
    </citation>
    <scope>NUCLEOTIDE SEQUENCE [LARGE SCALE GENOMIC DNA]</scope>
    <source>
        <strain evidence="13">DSM 45555</strain>
    </source>
</reference>
<evidence type="ECO:0000256" key="10">
    <source>
        <dbReference type="SAM" id="MobiDB-lite"/>
    </source>
</evidence>
<dbReference type="Proteomes" id="UP000198551">
    <property type="component" value="Unassembled WGS sequence"/>
</dbReference>
<dbReference type="SUPFAM" id="SSF52540">
    <property type="entry name" value="P-loop containing nucleoside triphosphate hydrolases"/>
    <property type="match status" value="2"/>
</dbReference>
<comment type="similarity">
    <text evidence="2">Belongs to the ABC transporter superfamily.</text>
</comment>
<evidence type="ECO:0000256" key="4">
    <source>
        <dbReference type="ARBA" id="ARBA00022475"/>
    </source>
</evidence>
<dbReference type="GO" id="GO:0005524">
    <property type="term" value="F:ATP binding"/>
    <property type="evidence" value="ECO:0007669"/>
    <property type="project" value="UniProtKB-KW"/>
</dbReference>
<dbReference type="GO" id="GO:0016887">
    <property type="term" value="F:ATP hydrolysis activity"/>
    <property type="evidence" value="ECO:0007669"/>
    <property type="project" value="InterPro"/>
</dbReference>
<evidence type="ECO:0000256" key="1">
    <source>
        <dbReference type="ARBA" id="ARBA00004202"/>
    </source>
</evidence>
<dbReference type="CDD" id="cd03257">
    <property type="entry name" value="ABC_NikE_OppD_transporters"/>
    <property type="match status" value="2"/>
</dbReference>
<evidence type="ECO:0000313" key="12">
    <source>
        <dbReference type="EMBL" id="SCE82147.1"/>
    </source>
</evidence>
<keyword evidence="6" id="KW-0547">Nucleotide-binding</keyword>
<keyword evidence="4" id="KW-1003">Cell membrane</keyword>
<organism evidence="12 13">
    <name type="scientific">Micromonospora marina</name>
    <dbReference type="NCBI Taxonomy" id="307120"/>
    <lineage>
        <taxon>Bacteria</taxon>
        <taxon>Bacillati</taxon>
        <taxon>Actinomycetota</taxon>
        <taxon>Actinomycetes</taxon>
        <taxon>Micromonosporales</taxon>
        <taxon>Micromonosporaceae</taxon>
        <taxon>Micromonospora</taxon>
    </lineage>
</organism>
<proteinExistence type="inferred from homology"/>
<dbReference type="EMBL" id="FMCV01000003">
    <property type="protein sequence ID" value="SCE82147.1"/>
    <property type="molecule type" value="Genomic_DNA"/>
</dbReference>
<dbReference type="PANTHER" id="PTHR43297:SF14">
    <property type="entry name" value="ATPASE AAA-TYPE CORE DOMAIN-CONTAINING PROTEIN"/>
    <property type="match status" value="1"/>
</dbReference>
<evidence type="ECO:0000259" key="11">
    <source>
        <dbReference type="PROSITE" id="PS50893"/>
    </source>
</evidence>
<keyword evidence="3" id="KW-0813">Transport</keyword>
<keyword evidence="7 12" id="KW-0067">ATP-binding</keyword>
<dbReference type="Pfam" id="PF08352">
    <property type="entry name" value="oligo_HPY"/>
    <property type="match status" value="1"/>
</dbReference>
<dbReference type="NCBIfam" id="TIGR01727">
    <property type="entry name" value="oligo_HPY"/>
    <property type="match status" value="1"/>
</dbReference>
<dbReference type="NCBIfam" id="NF007739">
    <property type="entry name" value="PRK10419.1"/>
    <property type="match status" value="2"/>
</dbReference>
<evidence type="ECO:0000256" key="8">
    <source>
        <dbReference type="ARBA" id="ARBA00022967"/>
    </source>
</evidence>
<dbReference type="InterPro" id="IPR027417">
    <property type="entry name" value="P-loop_NTPase"/>
</dbReference>
<dbReference type="PANTHER" id="PTHR43297">
    <property type="entry name" value="OLIGOPEPTIDE TRANSPORT ATP-BINDING PROTEIN APPD"/>
    <property type="match status" value="1"/>
</dbReference>
<dbReference type="GO" id="GO:0015833">
    <property type="term" value="P:peptide transport"/>
    <property type="evidence" value="ECO:0007669"/>
    <property type="project" value="InterPro"/>
</dbReference>
<evidence type="ECO:0000256" key="9">
    <source>
        <dbReference type="ARBA" id="ARBA00023136"/>
    </source>
</evidence>
<accession>A0A1C4VDS9</accession>
<name>A0A1C4VDS9_9ACTN</name>
<dbReference type="InterPro" id="IPR050388">
    <property type="entry name" value="ABC_Ni/Peptide_Import"/>
</dbReference>
<feature type="domain" description="ABC transporter" evidence="11">
    <location>
        <begin position="304"/>
        <end position="547"/>
    </location>
</feature>
<dbReference type="PROSITE" id="PS00211">
    <property type="entry name" value="ABC_TRANSPORTER_1"/>
    <property type="match status" value="2"/>
</dbReference>
<evidence type="ECO:0000256" key="6">
    <source>
        <dbReference type="ARBA" id="ARBA00022741"/>
    </source>
</evidence>
<feature type="domain" description="ABC transporter" evidence="11">
    <location>
        <begin position="5"/>
        <end position="253"/>
    </location>
</feature>
<feature type="region of interest" description="Disordered" evidence="10">
    <location>
        <begin position="560"/>
        <end position="579"/>
    </location>
</feature>
<dbReference type="InterPro" id="IPR013563">
    <property type="entry name" value="Oligopep_ABC_C"/>
</dbReference>
<keyword evidence="5" id="KW-0997">Cell inner membrane</keyword>
<keyword evidence="13" id="KW-1185">Reference proteome</keyword>
<dbReference type="SMART" id="SM00382">
    <property type="entry name" value="AAA"/>
    <property type="match status" value="2"/>
</dbReference>
<comment type="subcellular location">
    <subcellularLocation>
        <location evidence="1">Cell membrane</location>
        <topology evidence="1">Peripheral membrane protein</topology>
    </subcellularLocation>
</comment>
<evidence type="ECO:0000313" key="13">
    <source>
        <dbReference type="Proteomes" id="UP000198551"/>
    </source>
</evidence>
<dbReference type="Pfam" id="PF00005">
    <property type="entry name" value="ABC_tran"/>
    <property type="match status" value="2"/>
</dbReference>
<keyword evidence="8" id="KW-1278">Translocase</keyword>
<sequence length="638" mass="67370">MMLDIRDLTVSYRTRTGPVPAVRNLTLTVAAGEAVALVGESGSGKSATAFAVMGLLPDTARVEGSVRLADRELLGLSDRELSAVRGRQVAMVHQDPLAALTPVIPVGRQVAEAIAVHQPGLRRRDATERAVELLDRVGIAAARRRAGALPHEFSGGMRQRVAIAMAIANDPDLIIADEPTSALDTTVQAQILDLLDDVRARTGAALLLITHDLGVVARSCDRIAVLRRGELVEQGPVTKRFRRPASAHLRDLLTASGAEPPTAVAQVTAAGAGPLAAAVRATASDVGPTASEVEQAEPGAGAALRITGLRRHFPVRRGAVVRAVDGVDLTVDTGEAVALIGESGCGKTTVLREIIALRRPQEGTIALFGADVSGLRRRDRTALRGQVQMVMQDPASSLNPTMSVADVVAEPLRVHGWSRPDSRSRAREVLGLVGLSDEHAGRRPGQLSGGQRQRVAIARALAPGPRLVLLDEPVSALDTSLRVGIMDLLADLRERFGLAFLMTSHDLTLLRRTVDRVTVMYAGRVVETGPAADVLYAPAHPYTRALVAATPVADVAAARAGRGSAPAGEPPDPLDRTDGCAFRRRCPLHRELSAPDRARCGQVPLLAPVDRRQVACHHTDHALGGLGTHPAVEGHPAR</sequence>
<dbReference type="RefSeq" id="WP_208600289.1">
    <property type="nucleotide sequence ID" value="NZ_FMCV01000003.1"/>
</dbReference>
<dbReference type="AlphaFoldDB" id="A0A1C4VDS9"/>
<gene>
    <name evidence="12" type="ORF">GA0070215_10399</name>
</gene>